<feature type="domain" description="OmpA-like" evidence="5">
    <location>
        <begin position="256"/>
        <end position="369"/>
    </location>
</feature>
<dbReference type="InterPro" id="IPR036737">
    <property type="entry name" value="OmpA-like_sf"/>
</dbReference>
<dbReference type="PROSITE" id="PS51123">
    <property type="entry name" value="OMPA_2"/>
    <property type="match status" value="1"/>
</dbReference>
<dbReference type="Pfam" id="PF00691">
    <property type="entry name" value="OmpA"/>
    <property type="match status" value="1"/>
</dbReference>
<dbReference type="EMBL" id="JAUJEA010000007">
    <property type="protein sequence ID" value="MDN5203340.1"/>
    <property type="molecule type" value="Genomic_DNA"/>
</dbReference>
<dbReference type="PRINTS" id="PR01021">
    <property type="entry name" value="OMPADOMAIN"/>
</dbReference>
<comment type="caution">
    <text evidence="6">The sequence shown here is derived from an EMBL/GenBank/DDBJ whole genome shotgun (WGS) entry which is preliminary data.</text>
</comment>
<evidence type="ECO:0000259" key="5">
    <source>
        <dbReference type="PROSITE" id="PS51123"/>
    </source>
</evidence>
<dbReference type="CDD" id="cd07185">
    <property type="entry name" value="OmpA_C-like"/>
    <property type="match status" value="1"/>
</dbReference>
<gene>
    <name evidence="6" type="ORF">QQ008_18280</name>
</gene>
<accession>A0ABT8KV49</accession>
<evidence type="ECO:0000313" key="7">
    <source>
        <dbReference type="Proteomes" id="UP001172082"/>
    </source>
</evidence>
<dbReference type="InterPro" id="IPR006664">
    <property type="entry name" value="OMP_bac"/>
</dbReference>
<evidence type="ECO:0000256" key="1">
    <source>
        <dbReference type="ARBA" id="ARBA00004442"/>
    </source>
</evidence>
<dbReference type="RefSeq" id="WP_346753364.1">
    <property type="nucleotide sequence ID" value="NZ_JAUJEA010000007.1"/>
</dbReference>
<dbReference type="Gene3D" id="3.30.1330.60">
    <property type="entry name" value="OmpA-like domain"/>
    <property type="match status" value="1"/>
</dbReference>
<keyword evidence="3" id="KW-0998">Cell outer membrane</keyword>
<evidence type="ECO:0000256" key="3">
    <source>
        <dbReference type="ARBA" id="ARBA00023237"/>
    </source>
</evidence>
<dbReference type="InterPro" id="IPR050330">
    <property type="entry name" value="Bact_OuterMem_StrucFunc"/>
</dbReference>
<comment type="subcellular location">
    <subcellularLocation>
        <location evidence="1">Cell outer membrane</location>
    </subcellularLocation>
</comment>
<protein>
    <submittedName>
        <fullName evidence="6">OmpA family protein</fullName>
    </submittedName>
</protein>
<organism evidence="6 7">
    <name type="scientific">Splendidivirga corallicola</name>
    <dbReference type="NCBI Taxonomy" id="3051826"/>
    <lineage>
        <taxon>Bacteria</taxon>
        <taxon>Pseudomonadati</taxon>
        <taxon>Bacteroidota</taxon>
        <taxon>Cytophagia</taxon>
        <taxon>Cytophagales</taxon>
        <taxon>Splendidivirgaceae</taxon>
        <taxon>Splendidivirga</taxon>
    </lineage>
</organism>
<dbReference type="PANTHER" id="PTHR30329:SF21">
    <property type="entry name" value="LIPOPROTEIN YIAD-RELATED"/>
    <property type="match status" value="1"/>
</dbReference>
<dbReference type="PANTHER" id="PTHR30329">
    <property type="entry name" value="STATOR ELEMENT OF FLAGELLAR MOTOR COMPLEX"/>
    <property type="match status" value="1"/>
</dbReference>
<evidence type="ECO:0000256" key="2">
    <source>
        <dbReference type="ARBA" id="ARBA00023136"/>
    </source>
</evidence>
<sequence length="369" mass="42025">MVRNPSFESSLSCPMGLDELMVCNFWEPFGTNHPSPDYFKGCANPETVGAPENAFGYQQAKSGNAYVGLIGYLSIDSKNKQNWELSNNHREFIQTKLKEPLRPNQKYYAEFHINLVEDCDYVISSLGMLLSEEKPELTWAKIQFEYHKPQIQSDSTRLLDNADRWVKISGTFVANGEEKYLTIGNFSNDENTVVERNTVKKNKNVFRNKHLPKMAYYLIDDVKLTPVDSLGYFEAHPILVSNEKIQSDYFGPLIIGSEVTLDNIYFEFDKAILLPGSFDELNKLVDLLNENPEIQIKIEGHTDGVGSNHYNLNLSKQRAKAVTDYLASQGISRERVSHVGYGKNYPIADNTTEDGRALNRRVKFVVIKR</sequence>
<name>A0ABT8KV49_9BACT</name>
<reference evidence="6" key="1">
    <citation type="submission" date="2023-06" db="EMBL/GenBank/DDBJ databases">
        <title>Genomic of Parafulvivirga corallium.</title>
        <authorList>
            <person name="Wang G."/>
        </authorList>
    </citation>
    <scope>NUCLEOTIDE SEQUENCE</scope>
    <source>
        <strain evidence="6">BMA10</strain>
    </source>
</reference>
<keyword evidence="2 4" id="KW-0472">Membrane</keyword>
<evidence type="ECO:0000256" key="4">
    <source>
        <dbReference type="PROSITE-ProRule" id="PRU00473"/>
    </source>
</evidence>
<dbReference type="Proteomes" id="UP001172082">
    <property type="component" value="Unassembled WGS sequence"/>
</dbReference>
<evidence type="ECO:0000313" key="6">
    <source>
        <dbReference type="EMBL" id="MDN5203340.1"/>
    </source>
</evidence>
<proteinExistence type="predicted"/>
<dbReference type="SUPFAM" id="SSF103088">
    <property type="entry name" value="OmpA-like"/>
    <property type="match status" value="1"/>
</dbReference>
<dbReference type="InterPro" id="IPR006665">
    <property type="entry name" value="OmpA-like"/>
</dbReference>
<keyword evidence="7" id="KW-1185">Reference proteome</keyword>